<proteinExistence type="predicted"/>
<feature type="compositionally biased region" description="Polar residues" evidence="1">
    <location>
        <begin position="1"/>
        <end position="10"/>
    </location>
</feature>
<evidence type="ECO:0000313" key="2">
    <source>
        <dbReference type="EMBL" id="KAF7946985.1"/>
    </source>
</evidence>
<protein>
    <submittedName>
        <fullName evidence="2">Uncharacterized protein</fullName>
    </submittedName>
</protein>
<dbReference type="EMBL" id="RCSW01000007">
    <property type="protein sequence ID" value="KAF7946985.1"/>
    <property type="molecule type" value="Genomic_DNA"/>
</dbReference>
<dbReference type="Proteomes" id="UP000710849">
    <property type="component" value="Unassembled WGS sequence"/>
</dbReference>
<feature type="region of interest" description="Disordered" evidence="1">
    <location>
        <begin position="1"/>
        <end position="27"/>
    </location>
</feature>
<keyword evidence="3" id="KW-1185">Reference proteome</keyword>
<reference evidence="2 3" key="1">
    <citation type="journal article" date="2020" name="Genome Biol. Evol.">
        <title>Comparative genomics of Sclerotiniaceae.</title>
        <authorList>
            <person name="Valero Jimenez C.A."/>
            <person name="Steentjes M."/>
            <person name="Scholten O.E."/>
            <person name="Van Kan J.A.L."/>
        </authorList>
    </citation>
    <scope>NUCLEOTIDE SEQUENCE [LARGE SCALE GENOMIC DNA]</scope>
    <source>
        <strain evidence="2 3">MUCL 94</strain>
    </source>
</reference>
<comment type="caution">
    <text evidence="2">The sequence shown here is derived from an EMBL/GenBank/DDBJ whole genome shotgun (WGS) entry which is preliminary data.</text>
</comment>
<organism evidence="2 3">
    <name type="scientific">Botrytis byssoidea</name>
    <dbReference type="NCBI Taxonomy" id="139641"/>
    <lineage>
        <taxon>Eukaryota</taxon>
        <taxon>Fungi</taxon>
        <taxon>Dikarya</taxon>
        <taxon>Ascomycota</taxon>
        <taxon>Pezizomycotina</taxon>
        <taxon>Leotiomycetes</taxon>
        <taxon>Helotiales</taxon>
        <taxon>Sclerotiniaceae</taxon>
        <taxon>Botrytis</taxon>
    </lineage>
</organism>
<dbReference type="GeneID" id="62147823"/>
<gene>
    <name evidence="2" type="ORF">EAE97_004234</name>
</gene>
<feature type="compositionally biased region" description="Basic residues" evidence="1">
    <location>
        <begin position="14"/>
        <end position="23"/>
    </location>
</feature>
<accession>A0A9P5M6G0</accession>
<evidence type="ECO:0000256" key="1">
    <source>
        <dbReference type="SAM" id="MobiDB-lite"/>
    </source>
</evidence>
<dbReference type="AlphaFoldDB" id="A0A9P5M6G0"/>
<evidence type="ECO:0000313" key="3">
    <source>
        <dbReference type="Proteomes" id="UP000710849"/>
    </source>
</evidence>
<dbReference type="RefSeq" id="XP_038734190.1">
    <property type="nucleotide sequence ID" value="XM_038874746.1"/>
</dbReference>
<sequence>MASRTFSTPPRTIKIPHQHRLPPNRKTPSPLFSTIAPIPLPSSEAPIIPYPKSIRRESATCSTEHIALRIQFPNTSAGTPLPERLYRNAIDKAVDNDLERPFNAAENPAENTTRDAFPQVIGLPLLTHPPTSIRHGKIHVNHDISIMKTSPDERVRHVHTIHMM</sequence>
<name>A0A9P5M6G0_9HELO</name>